<dbReference type="SMART" id="SM00248">
    <property type="entry name" value="ANK"/>
    <property type="match status" value="2"/>
</dbReference>
<feature type="repeat" description="ANK" evidence="3">
    <location>
        <begin position="42"/>
        <end position="74"/>
    </location>
</feature>
<dbReference type="SUPFAM" id="SSF48403">
    <property type="entry name" value="Ankyrin repeat"/>
    <property type="match status" value="1"/>
</dbReference>
<dbReference type="InterPro" id="IPR002110">
    <property type="entry name" value="Ankyrin_rpt"/>
</dbReference>
<dbReference type="Pfam" id="PF12796">
    <property type="entry name" value="Ank_2"/>
    <property type="match status" value="1"/>
</dbReference>
<dbReference type="Proteomes" id="UP001562425">
    <property type="component" value="Unassembled WGS sequence"/>
</dbReference>
<comment type="caution">
    <text evidence="4">The sequence shown here is derived from an EMBL/GenBank/DDBJ whole genome shotgun (WGS) entry which is preliminary data.</text>
</comment>
<reference evidence="4 5" key="1">
    <citation type="submission" date="2024-05" db="EMBL/GenBank/DDBJ databases">
        <title>Culex pipiens pipiens assembly and annotation.</title>
        <authorList>
            <person name="Alout H."/>
            <person name="Durand T."/>
        </authorList>
    </citation>
    <scope>NUCLEOTIDE SEQUENCE [LARGE SCALE GENOMIC DNA]</scope>
    <source>
        <strain evidence="4">HA-2024</strain>
        <tissue evidence="4">Whole body</tissue>
    </source>
</reference>
<dbReference type="PANTHER" id="PTHR24171">
    <property type="entry name" value="ANKYRIN REPEAT DOMAIN-CONTAINING PROTEIN 39-RELATED"/>
    <property type="match status" value="1"/>
</dbReference>
<evidence type="ECO:0000256" key="3">
    <source>
        <dbReference type="PROSITE-ProRule" id="PRU00023"/>
    </source>
</evidence>
<dbReference type="AlphaFoldDB" id="A0ABD1CBY3"/>
<proteinExistence type="predicted"/>
<dbReference type="Gene3D" id="1.25.40.20">
    <property type="entry name" value="Ankyrin repeat-containing domain"/>
    <property type="match status" value="1"/>
</dbReference>
<keyword evidence="1" id="KW-0677">Repeat</keyword>
<evidence type="ECO:0000256" key="2">
    <source>
        <dbReference type="ARBA" id="ARBA00023043"/>
    </source>
</evidence>
<evidence type="ECO:0000313" key="5">
    <source>
        <dbReference type="Proteomes" id="UP001562425"/>
    </source>
</evidence>
<organism evidence="4 5">
    <name type="scientific">Culex pipiens pipiens</name>
    <name type="common">Northern house mosquito</name>
    <dbReference type="NCBI Taxonomy" id="38569"/>
    <lineage>
        <taxon>Eukaryota</taxon>
        <taxon>Metazoa</taxon>
        <taxon>Ecdysozoa</taxon>
        <taxon>Arthropoda</taxon>
        <taxon>Hexapoda</taxon>
        <taxon>Insecta</taxon>
        <taxon>Pterygota</taxon>
        <taxon>Neoptera</taxon>
        <taxon>Endopterygota</taxon>
        <taxon>Diptera</taxon>
        <taxon>Nematocera</taxon>
        <taxon>Culicoidea</taxon>
        <taxon>Culicidae</taxon>
        <taxon>Culicinae</taxon>
        <taxon>Culicini</taxon>
        <taxon>Culex</taxon>
        <taxon>Culex</taxon>
    </lineage>
</organism>
<protein>
    <submittedName>
        <fullName evidence="4">Uncharacterized protein</fullName>
    </submittedName>
</protein>
<accession>A0ABD1CBY3</accession>
<evidence type="ECO:0000256" key="1">
    <source>
        <dbReference type="ARBA" id="ARBA00022737"/>
    </source>
</evidence>
<sequence length="214" mass="24033">MSYDKHVQNFQLMAAVKAGVLQTVEELINAGADVNFVDKFDKNETPLHVAVTASNARLAELLLAKGANTEARNIDNEKPMDLCSRLEETKKQEIEAVFNSHFVIKTYNKRAGTGAVEQYYRTKLLAMVLFRLLHDDQIDSFYLGNNLGEVGAFDDVVLRTCSQAVEQYYRTKLLAMVLFRLLHDDQIDSFYLGNNLGEVGAFDDVVLRTCSQVG</sequence>
<dbReference type="PROSITE" id="PS50297">
    <property type="entry name" value="ANK_REP_REGION"/>
    <property type="match status" value="1"/>
</dbReference>
<dbReference type="PROSITE" id="PS50088">
    <property type="entry name" value="ANK_REPEAT"/>
    <property type="match status" value="2"/>
</dbReference>
<evidence type="ECO:0000313" key="4">
    <source>
        <dbReference type="EMBL" id="KAL1373885.1"/>
    </source>
</evidence>
<keyword evidence="5" id="KW-1185">Reference proteome</keyword>
<feature type="repeat" description="ANK" evidence="3">
    <location>
        <begin position="12"/>
        <end position="39"/>
    </location>
</feature>
<name>A0ABD1CBY3_CULPP</name>
<gene>
    <name evidence="4" type="ORF">pipiens_005069</name>
</gene>
<keyword evidence="2 3" id="KW-0040">ANK repeat</keyword>
<dbReference type="InterPro" id="IPR036770">
    <property type="entry name" value="Ankyrin_rpt-contain_sf"/>
</dbReference>
<dbReference type="EMBL" id="JBEHCU010013882">
    <property type="protein sequence ID" value="KAL1373885.1"/>
    <property type="molecule type" value="Genomic_DNA"/>
</dbReference>